<protein>
    <submittedName>
        <fullName evidence="1">Uncharacterized protein</fullName>
    </submittedName>
</protein>
<proteinExistence type="predicted"/>
<dbReference type="EMBL" id="KI913965">
    <property type="protein sequence ID" value="ETW00228.1"/>
    <property type="molecule type" value="Genomic_DNA"/>
</dbReference>
<accession>A0A024U3M9</accession>
<gene>
    <name evidence="1" type="ORF">H310_07619</name>
</gene>
<reference evidence="1" key="1">
    <citation type="submission" date="2013-12" db="EMBL/GenBank/DDBJ databases">
        <title>The Genome Sequence of Aphanomyces invadans NJM9701.</title>
        <authorList>
            <consortium name="The Broad Institute Genomics Platform"/>
            <person name="Russ C."/>
            <person name="Tyler B."/>
            <person name="van West P."/>
            <person name="Dieguez-Uribeondo J."/>
            <person name="Young S.K."/>
            <person name="Zeng Q."/>
            <person name="Gargeya S."/>
            <person name="Fitzgerald M."/>
            <person name="Abouelleil A."/>
            <person name="Alvarado L."/>
            <person name="Chapman S.B."/>
            <person name="Gainer-Dewar J."/>
            <person name="Goldberg J."/>
            <person name="Griggs A."/>
            <person name="Gujja S."/>
            <person name="Hansen M."/>
            <person name="Howarth C."/>
            <person name="Imamovic A."/>
            <person name="Ireland A."/>
            <person name="Larimer J."/>
            <person name="McCowan C."/>
            <person name="Murphy C."/>
            <person name="Pearson M."/>
            <person name="Poon T.W."/>
            <person name="Priest M."/>
            <person name="Roberts A."/>
            <person name="Saif S."/>
            <person name="Shea T."/>
            <person name="Sykes S."/>
            <person name="Wortman J."/>
            <person name="Nusbaum C."/>
            <person name="Birren B."/>
        </authorList>
    </citation>
    <scope>NUCLEOTIDE SEQUENCE [LARGE SCALE GENOMIC DNA]</scope>
    <source>
        <strain evidence="1">NJM9701</strain>
    </source>
</reference>
<dbReference type="VEuPathDB" id="FungiDB:H310_07619"/>
<dbReference type="GeneID" id="20084669"/>
<organism evidence="1">
    <name type="scientific">Aphanomyces invadans</name>
    <dbReference type="NCBI Taxonomy" id="157072"/>
    <lineage>
        <taxon>Eukaryota</taxon>
        <taxon>Sar</taxon>
        <taxon>Stramenopiles</taxon>
        <taxon>Oomycota</taxon>
        <taxon>Saprolegniomycetes</taxon>
        <taxon>Saprolegniales</taxon>
        <taxon>Verrucalvaceae</taxon>
        <taxon>Aphanomyces</taxon>
    </lineage>
</organism>
<dbReference type="OrthoDB" id="5954868at2759"/>
<dbReference type="RefSeq" id="XP_008871253.1">
    <property type="nucleotide sequence ID" value="XM_008873031.1"/>
</dbReference>
<evidence type="ECO:0000313" key="1">
    <source>
        <dbReference type="EMBL" id="ETW00228.1"/>
    </source>
</evidence>
<dbReference type="eggNOG" id="ENOG502S56R">
    <property type="taxonomic scope" value="Eukaryota"/>
</dbReference>
<dbReference type="AlphaFoldDB" id="A0A024U3M9"/>
<dbReference type="PANTHER" id="PTHR31389:SF4">
    <property type="entry name" value="LD39211P"/>
    <property type="match status" value="1"/>
</dbReference>
<sequence>MAAWADALHAEDVRAAWLTMNFPAFHGTDASSIRVVGGIAEVDDVDIPLKAFFHLHSVHEARVRDAHVHVPLLIDGSLQHLVLPLYAQTSQLDQFVNAFCLEHSLIPLYCTTLRQHAAAYTNHSTNRTSVQVCVATSVASSPPYCVPLPTDTLRAMDSLSHIQTTDVTIPLQRFQLPPMGTFVVRAWLDAVGASPSAPNRLSRPVAKTLRRAAYACTSAAMPKMQILYPRNGQVVAASLTHVSVSLPRLLLDDRAFFTVCISTNQAKRTLMYHSPGDSVSAVDEYPPFRPAYPPRFSHHERVEATSAGSANLFQRYKSGTNPPQLDHAAVVCMPVGVEHSVDFELDASLPRLPLPSSLTPTLVPDLVLVTAVSQSYVDEGRLANLVGSLRVWEPSLTLYVVGLDLHPATEAMVQMWPQVHYMPFDALANGLPRHVFEFRRTYAFKPIVIAHFVGALSTRVLWVDANVELRRPLDRIRRAMAVDGHFFTVQGATFPLAANNHPITLAHFSCPQHGNALFQCWWSGLQGYTRGGVAAIHLLAPMVACAMNETCFAPPSSRYPDQTVLNAAVCGFSHDLASTISVHPGLEFWLSSSLDDSNQPLQPTPDEVDWNDVVFFTRREVPAKPYAGYV</sequence>
<name>A0A024U3M9_9STRA</name>
<dbReference type="PANTHER" id="PTHR31389">
    <property type="entry name" value="LD39211P"/>
    <property type="match status" value="1"/>
</dbReference>